<gene>
    <name evidence="3" type="ORF">FRACYDRAFT_260089</name>
</gene>
<reference evidence="3 4" key="1">
    <citation type="submission" date="2016-09" db="EMBL/GenBank/DDBJ databases">
        <title>Extensive genetic diversity and differential bi-allelic expression allows diatom success in the polar Southern Ocean.</title>
        <authorList>
            <consortium name="DOE Joint Genome Institute"/>
            <person name="Mock T."/>
            <person name="Otillar R.P."/>
            <person name="Strauss J."/>
            <person name="Dupont C."/>
            <person name="Frickenhaus S."/>
            <person name="Maumus F."/>
            <person name="Mcmullan M."/>
            <person name="Sanges R."/>
            <person name="Schmutz J."/>
            <person name="Toseland A."/>
            <person name="Valas R."/>
            <person name="Veluchamy A."/>
            <person name="Ward B.J."/>
            <person name="Allen A."/>
            <person name="Barry K."/>
            <person name="Falciatore A."/>
            <person name="Ferrante M."/>
            <person name="Fortunato A.E."/>
            <person name="Gloeckner G."/>
            <person name="Gruber A."/>
            <person name="Hipkin R."/>
            <person name="Janech M."/>
            <person name="Kroth P."/>
            <person name="Leese F."/>
            <person name="Lindquist E."/>
            <person name="Lyon B.R."/>
            <person name="Martin J."/>
            <person name="Mayer C."/>
            <person name="Parker M."/>
            <person name="Quesneville H."/>
            <person name="Raymond J."/>
            <person name="Uhlig C."/>
            <person name="Valentin K.U."/>
            <person name="Worden A.Z."/>
            <person name="Armbrust E.V."/>
            <person name="Bowler C."/>
            <person name="Green B."/>
            <person name="Moulton V."/>
            <person name="Van Oosterhout C."/>
            <person name="Grigoriev I."/>
        </authorList>
    </citation>
    <scope>NUCLEOTIDE SEQUENCE [LARGE SCALE GENOMIC DNA]</scope>
    <source>
        <strain evidence="3 4">CCMP1102</strain>
    </source>
</reference>
<evidence type="ECO:0000313" key="4">
    <source>
        <dbReference type="Proteomes" id="UP000095751"/>
    </source>
</evidence>
<feature type="region of interest" description="Disordered" evidence="2">
    <location>
        <begin position="1"/>
        <end position="141"/>
    </location>
</feature>
<feature type="compositionally biased region" description="Basic and acidic residues" evidence="2">
    <location>
        <begin position="815"/>
        <end position="843"/>
    </location>
</feature>
<feature type="compositionally biased region" description="Basic and acidic residues" evidence="2">
    <location>
        <begin position="1150"/>
        <end position="1168"/>
    </location>
</feature>
<feature type="compositionally biased region" description="Basic and acidic residues" evidence="2">
    <location>
        <begin position="1101"/>
        <end position="1121"/>
    </location>
</feature>
<feature type="compositionally biased region" description="Basic and acidic residues" evidence="2">
    <location>
        <begin position="761"/>
        <end position="776"/>
    </location>
</feature>
<accession>A0A1E7FNP6</accession>
<dbReference type="OrthoDB" id="49686at2759"/>
<feature type="compositionally biased region" description="Polar residues" evidence="2">
    <location>
        <begin position="863"/>
        <end position="877"/>
    </location>
</feature>
<proteinExistence type="predicted"/>
<feature type="compositionally biased region" description="Basic and acidic residues" evidence="2">
    <location>
        <begin position="1271"/>
        <end position="1287"/>
    </location>
</feature>
<dbReference type="Proteomes" id="UP000095751">
    <property type="component" value="Unassembled WGS sequence"/>
</dbReference>
<name>A0A1E7FNP6_9STRA</name>
<feature type="compositionally biased region" description="Basic and acidic residues" evidence="2">
    <location>
        <begin position="1233"/>
        <end position="1250"/>
    </location>
</feature>
<organism evidence="3 4">
    <name type="scientific">Fragilariopsis cylindrus CCMP1102</name>
    <dbReference type="NCBI Taxonomy" id="635003"/>
    <lineage>
        <taxon>Eukaryota</taxon>
        <taxon>Sar</taxon>
        <taxon>Stramenopiles</taxon>
        <taxon>Ochrophyta</taxon>
        <taxon>Bacillariophyta</taxon>
        <taxon>Bacillariophyceae</taxon>
        <taxon>Bacillariophycidae</taxon>
        <taxon>Bacillariales</taxon>
        <taxon>Bacillariaceae</taxon>
        <taxon>Fragilariopsis</taxon>
    </lineage>
</organism>
<dbReference type="EMBL" id="KV784355">
    <property type="protein sequence ID" value="OEU19754.1"/>
    <property type="molecule type" value="Genomic_DNA"/>
</dbReference>
<feature type="compositionally biased region" description="Low complexity" evidence="2">
    <location>
        <begin position="1414"/>
        <end position="1423"/>
    </location>
</feature>
<feature type="coiled-coil region" evidence="1">
    <location>
        <begin position="448"/>
        <end position="475"/>
    </location>
</feature>
<dbReference type="InParanoid" id="A0A1E7FNP6"/>
<feature type="compositionally biased region" description="Basic and acidic residues" evidence="2">
    <location>
        <begin position="720"/>
        <end position="738"/>
    </location>
</feature>
<feature type="region of interest" description="Disordered" evidence="2">
    <location>
        <begin position="697"/>
        <end position="1555"/>
    </location>
</feature>
<feature type="compositionally biased region" description="Polar residues" evidence="2">
    <location>
        <begin position="1002"/>
        <end position="1017"/>
    </location>
</feature>
<evidence type="ECO:0000313" key="3">
    <source>
        <dbReference type="EMBL" id="OEU19754.1"/>
    </source>
</evidence>
<feature type="compositionally biased region" description="Low complexity" evidence="2">
    <location>
        <begin position="1324"/>
        <end position="1338"/>
    </location>
</feature>
<feature type="region of interest" description="Disordered" evidence="2">
    <location>
        <begin position="279"/>
        <end position="298"/>
    </location>
</feature>
<feature type="compositionally biased region" description="Low complexity" evidence="2">
    <location>
        <begin position="1515"/>
        <end position="1528"/>
    </location>
</feature>
<protein>
    <submittedName>
        <fullName evidence="3">Uncharacterized protein</fullName>
    </submittedName>
</protein>
<dbReference type="KEGG" id="fcy:FRACYDRAFT_260089"/>
<feature type="compositionally biased region" description="Basic and acidic residues" evidence="2">
    <location>
        <begin position="930"/>
        <end position="942"/>
    </location>
</feature>
<feature type="compositionally biased region" description="Basic and acidic residues" evidence="2">
    <location>
        <begin position="1380"/>
        <end position="1398"/>
    </location>
</feature>
<feature type="compositionally biased region" description="Low complexity" evidence="2">
    <location>
        <begin position="14"/>
        <end position="33"/>
    </location>
</feature>
<feature type="compositionally biased region" description="Polar residues" evidence="2">
    <location>
        <begin position="62"/>
        <end position="76"/>
    </location>
</feature>
<feature type="compositionally biased region" description="Low complexity" evidence="2">
    <location>
        <begin position="46"/>
        <end position="57"/>
    </location>
</feature>
<feature type="compositionally biased region" description="Basic and acidic residues" evidence="2">
    <location>
        <begin position="1300"/>
        <end position="1323"/>
    </location>
</feature>
<feature type="compositionally biased region" description="Low complexity" evidence="2">
    <location>
        <begin position="790"/>
        <end position="799"/>
    </location>
</feature>
<feature type="compositionally biased region" description="Low complexity" evidence="2">
    <location>
        <begin position="87"/>
        <end position="107"/>
    </location>
</feature>
<feature type="compositionally biased region" description="Low complexity" evidence="2">
    <location>
        <begin position="1473"/>
        <end position="1482"/>
    </location>
</feature>
<feature type="compositionally biased region" description="Basic and acidic residues" evidence="2">
    <location>
        <begin position="1189"/>
        <end position="1208"/>
    </location>
</feature>
<keyword evidence="4" id="KW-1185">Reference proteome</keyword>
<feature type="compositionally biased region" description="Polar residues" evidence="2">
    <location>
        <begin position="1490"/>
        <end position="1503"/>
    </location>
</feature>
<feature type="compositionally biased region" description="Basic residues" evidence="2">
    <location>
        <begin position="971"/>
        <end position="980"/>
    </location>
</feature>
<feature type="compositionally biased region" description="Low complexity" evidence="2">
    <location>
        <begin position="1370"/>
        <end position="1379"/>
    </location>
</feature>
<evidence type="ECO:0000256" key="2">
    <source>
        <dbReference type="SAM" id="MobiDB-lite"/>
    </source>
</evidence>
<feature type="compositionally biased region" description="Basic residues" evidence="2">
    <location>
        <begin position="697"/>
        <end position="706"/>
    </location>
</feature>
<feature type="compositionally biased region" description="Basic and acidic residues" evidence="2">
    <location>
        <begin position="882"/>
        <end position="901"/>
    </location>
</feature>
<sequence>MSFLLPDPGKPTRRNTNNSSSNRNNNNNNNTNNHGGGGVARLSMRSNSNYSATGSSSFIGGDNTTIVPRPRNNASLLNRGGGGGGRNQNQNQSQQQISGNQIMLQRQKPTEQRQKQKQKQQLQHRQQQQQQQPVKQQEQEQENLLGTSMEDIMKDIAILEQQQRDAHRKLESAKTTKQSKLNQQRQLNALLEKKKYSNGALCAKRQQCRDFLSGATRDLGSCKLGTDRFQGEIGDFNDMLNKGIRSAKMIEVYNAKIDSFINLTEHKLSKISRLKREKMDKTKKARMKYEQTEKEDRMLRSAIQDTHKKAREWAEEKASLHAEISKLDSDKMSAQNIEQSTDLRVQSACDQIKSEEDRSVQVKAIQLKEIDETVKQKVIIRSEIGSMSDSIQTLKLDLQAQKENIIECQKVEDGHPITSSSSTDDEDYVPVFDQNFFRTDLTKLEAVSKKEDDALNALNRSIEEMERSLQESEEGTLKNEEETTLLNSFAKSMSEEEENRRGDAVKFQTIIETNRAEVAKLKDSFREMEEIREAGVQTHCKAMADGDAEISRYTDLIEDLKLKIKREDTTLKTRIRLFQEEEKPKLLAALKAAEKGSRCAEKKHQDLIEMTTEASIESKLQAEFEFEKKFNDEKMKWEAKVRNIVAKRDAILEEFPELQDIEYTFDRNEDTKKQIDLALSDLKKDCSDRVAAANAIKGRKMKKKKERQLQSEAAKAKLKRKEEAKAKLMRSQLREEASCRANDLEGGSIEDSTPPRVQHGKGSDFFDPRRDDKTDDLSDETPSHPRKLISSFSQSQSSSGDKRVRWGDDVEVEDDCRLAEEEHVESRFEGDGELSENRHDKGKPTKTTKVAQYSKPILKDVNVKTNSNEESSRSSKIQIDAFEAKKESSAEEEGDLKKKTADSGSAFTEDHGSKKTNHRRRSSNRSSKSNYEKQDKVGELRKKLTISSRITREDESLDGVSSENDNDVNKNSHKRSRSRSSSRDEDRDRRAKQRKKSDNSARDSSSLYASTKSATATGSRGEDKKSSSSSLRGRKLSDRSLSSKGTNATAIQKCRKSSSSSSSSTRRNHNSKDDKSGRGSELAGKVPPKDKGQRQKSRSSRSIDKDPRKEGKDSSTDDRYESSLVKASSSQIKDRDETKTNIGSKAPRRTSRESRRERSSDSIRDDASLKSVSSRGKSVKRRSSSISSRSKETGKESREKRRDSDDASVKSVSSRGRGEKKRSNSSSSSIRSKRTEKESRGKRSDSDDTSVKSASSKGRVEKKRSSSSNRGIEKESCEKRRGSDDASVRSVSSKGRVEKKRSQSREKQRDGASVKSVSLKDKTGGSNSRNSSSSSSKSTGKESREKRRDIDDASIKSVSSKGKAVKSKSRSSSSSNSSKSTDKVSREKQHDGVRDDASVKSISSKGKTVKSKSRSSSNISKSTDNVCRGKKRGNSTSSVIDATAAKDKSNRTESDKSTGVRKESRGKGREKPSSSGARKSSSIRGDVAKTHQSLKARTSSQENEASKKRKVNEDSTSVSTSTTTATTNARRRKRRGTLSQKSTTKNMTDDAGFNF</sequence>
<keyword evidence="1" id="KW-0175">Coiled coil</keyword>
<evidence type="ECO:0000256" key="1">
    <source>
        <dbReference type="SAM" id="Coils"/>
    </source>
</evidence>
<feature type="compositionally biased region" description="Low complexity" evidence="2">
    <location>
        <begin position="119"/>
        <end position="136"/>
    </location>
</feature>
<feature type="compositionally biased region" description="Basic and acidic residues" evidence="2">
    <location>
        <begin position="1444"/>
        <end position="1472"/>
    </location>
</feature>
<feature type="compositionally biased region" description="Basic and acidic residues" evidence="2">
    <location>
        <begin position="1339"/>
        <end position="1354"/>
    </location>
</feature>
<feature type="compositionally biased region" description="Basic residues" evidence="2">
    <location>
        <begin position="914"/>
        <end position="923"/>
    </location>
</feature>